<dbReference type="RefSeq" id="WP_152278955.1">
    <property type="nucleotide sequence ID" value="NZ_WEKV01000020.1"/>
</dbReference>
<protein>
    <recommendedName>
        <fullName evidence="2">HPt domain-containing protein</fullName>
    </recommendedName>
</protein>
<evidence type="ECO:0000313" key="4">
    <source>
        <dbReference type="Proteomes" id="UP000469949"/>
    </source>
</evidence>
<dbReference type="Gene3D" id="1.20.120.160">
    <property type="entry name" value="HPT domain"/>
    <property type="match status" value="1"/>
</dbReference>
<name>A0A833MZF3_9HYPH</name>
<feature type="domain" description="HPt" evidence="2">
    <location>
        <begin position="34"/>
        <end position="94"/>
    </location>
</feature>
<gene>
    <name evidence="3" type="ORF">F8B43_5350</name>
</gene>
<dbReference type="SUPFAM" id="SSF47226">
    <property type="entry name" value="Histidine-containing phosphotransfer domain, HPT domain"/>
    <property type="match status" value="1"/>
</dbReference>
<sequence>MNELAAAEPGFTPSAVFDADALTELEGLFGRPRLMDLLGVLDREIVLRLDPPADESAQLARDAHVLVSSSGALAFGDLSSACSALEQACLLGWDIAAQLGTAVHAARHARLAIATLRGV</sequence>
<dbReference type="AlphaFoldDB" id="A0A833MZF3"/>
<organism evidence="3 4">
    <name type="scientific">Methylorubrum populi</name>
    <dbReference type="NCBI Taxonomy" id="223967"/>
    <lineage>
        <taxon>Bacteria</taxon>
        <taxon>Pseudomonadati</taxon>
        <taxon>Pseudomonadota</taxon>
        <taxon>Alphaproteobacteria</taxon>
        <taxon>Hyphomicrobiales</taxon>
        <taxon>Methylobacteriaceae</taxon>
        <taxon>Methylorubrum</taxon>
    </lineage>
</organism>
<evidence type="ECO:0000313" key="3">
    <source>
        <dbReference type="EMBL" id="KAB7782595.1"/>
    </source>
</evidence>
<keyword evidence="1" id="KW-0902">Two-component regulatory system</keyword>
<accession>A0A833MZF3</accession>
<proteinExistence type="predicted"/>
<dbReference type="Proteomes" id="UP000469949">
    <property type="component" value="Unassembled WGS sequence"/>
</dbReference>
<evidence type="ECO:0000256" key="1">
    <source>
        <dbReference type="ARBA" id="ARBA00023012"/>
    </source>
</evidence>
<evidence type="ECO:0000259" key="2">
    <source>
        <dbReference type="Pfam" id="PF01627"/>
    </source>
</evidence>
<dbReference type="InterPro" id="IPR036641">
    <property type="entry name" value="HPT_dom_sf"/>
</dbReference>
<dbReference type="EMBL" id="WEKV01000020">
    <property type="protein sequence ID" value="KAB7782595.1"/>
    <property type="molecule type" value="Genomic_DNA"/>
</dbReference>
<dbReference type="GO" id="GO:0000160">
    <property type="term" value="P:phosphorelay signal transduction system"/>
    <property type="evidence" value="ECO:0007669"/>
    <property type="project" value="UniProtKB-KW"/>
</dbReference>
<reference evidence="3 4" key="1">
    <citation type="submission" date="2019-10" db="EMBL/GenBank/DDBJ databases">
        <title>Draft Genome Sequence of the Caffeine Degrading Methylotroph Methylorubrum populi PINKEL.</title>
        <authorList>
            <person name="Dawson S.C."/>
            <person name="Zhang X."/>
            <person name="Wright M.E."/>
            <person name="Sharma G."/>
            <person name="Langner J.T."/>
            <person name="Ditty J.L."/>
            <person name="Subuyuj G.A."/>
        </authorList>
    </citation>
    <scope>NUCLEOTIDE SEQUENCE [LARGE SCALE GENOMIC DNA]</scope>
    <source>
        <strain evidence="3 4">Pinkel</strain>
    </source>
</reference>
<comment type="caution">
    <text evidence="3">The sequence shown here is derived from an EMBL/GenBank/DDBJ whole genome shotgun (WGS) entry which is preliminary data.</text>
</comment>
<dbReference type="Pfam" id="PF01627">
    <property type="entry name" value="Hpt"/>
    <property type="match status" value="1"/>
</dbReference>
<dbReference type="GO" id="GO:0004672">
    <property type="term" value="F:protein kinase activity"/>
    <property type="evidence" value="ECO:0007669"/>
    <property type="project" value="UniProtKB-ARBA"/>
</dbReference>
<dbReference type="InterPro" id="IPR008207">
    <property type="entry name" value="Sig_transdc_His_kin_Hpt_dom"/>
</dbReference>